<dbReference type="Proteomes" id="UP001152300">
    <property type="component" value="Unassembled WGS sequence"/>
</dbReference>
<comment type="caution">
    <text evidence="3">The sequence shown here is derived from an EMBL/GenBank/DDBJ whole genome shotgun (WGS) entry which is preliminary data.</text>
</comment>
<evidence type="ECO:0000313" key="3">
    <source>
        <dbReference type="EMBL" id="KAJ8068682.1"/>
    </source>
</evidence>
<accession>A0A9X0ATI0</accession>
<protein>
    <submittedName>
        <fullName evidence="3">Uncharacterized protein</fullName>
    </submittedName>
</protein>
<keyword evidence="2" id="KW-0812">Transmembrane</keyword>
<dbReference type="OrthoDB" id="3501288at2759"/>
<evidence type="ECO:0000313" key="4">
    <source>
        <dbReference type="Proteomes" id="UP001152300"/>
    </source>
</evidence>
<dbReference type="AlphaFoldDB" id="A0A9X0ATI0"/>
<keyword evidence="4" id="KW-1185">Reference proteome</keyword>
<proteinExistence type="predicted"/>
<keyword evidence="2" id="KW-0472">Membrane</keyword>
<keyword evidence="2" id="KW-1133">Transmembrane helix</keyword>
<dbReference type="EMBL" id="JAPEIS010000002">
    <property type="protein sequence ID" value="KAJ8068682.1"/>
    <property type="molecule type" value="Genomic_DNA"/>
</dbReference>
<feature type="transmembrane region" description="Helical" evidence="2">
    <location>
        <begin position="156"/>
        <end position="175"/>
    </location>
</feature>
<gene>
    <name evidence="3" type="ORF">OCU04_002381</name>
</gene>
<evidence type="ECO:0000256" key="2">
    <source>
        <dbReference type="SAM" id="Phobius"/>
    </source>
</evidence>
<name>A0A9X0ATI0_9HELO</name>
<keyword evidence="1" id="KW-0175">Coiled coil</keyword>
<organism evidence="3 4">
    <name type="scientific">Sclerotinia nivalis</name>
    <dbReference type="NCBI Taxonomy" id="352851"/>
    <lineage>
        <taxon>Eukaryota</taxon>
        <taxon>Fungi</taxon>
        <taxon>Dikarya</taxon>
        <taxon>Ascomycota</taxon>
        <taxon>Pezizomycotina</taxon>
        <taxon>Leotiomycetes</taxon>
        <taxon>Helotiales</taxon>
        <taxon>Sclerotiniaceae</taxon>
        <taxon>Sclerotinia</taxon>
    </lineage>
</organism>
<reference evidence="3" key="1">
    <citation type="submission" date="2022-11" db="EMBL/GenBank/DDBJ databases">
        <title>Genome Resource of Sclerotinia nivalis Strain SnTB1, a Plant Pathogen Isolated from American Ginseng.</title>
        <authorList>
            <person name="Fan S."/>
        </authorList>
    </citation>
    <scope>NUCLEOTIDE SEQUENCE</scope>
    <source>
        <strain evidence="3">SnTB1</strain>
    </source>
</reference>
<evidence type="ECO:0000256" key="1">
    <source>
        <dbReference type="SAM" id="Coils"/>
    </source>
</evidence>
<sequence>MVNYFEEVRHKAEKEREIRERLAQRREQEWRYNTQRRRQDWDSIRLQISPNCEKYQHYKESQIQRQVEIDYLAEQARELYALQQDPEYQAEQREMRRFQESRRSALKRKLVRFFNGDENLERLRERAKEEEAAKWQAEIQLCIAEFDRRNRVEIKWTYLVIWGLSILSVGLAVFACVF</sequence>
<feature type="coiled-coil region" evidence="1">
    <location>
        <begin position="88"/>
        <end position="140"/>
    </location>
</feature>